<feature type="transmembrane region" description="Helical" evidence="1">
    <location>
        <begin position="457"/>
        <end position="482"/>
    </location>
</feature>
<reference evidence="2 3" key="1">
    <citation type="submission" date="2016-05" db="EMBL/GenBank/DDBJ databases">
        <title>A degradative enzymes factory behind the ericoid mycorrhizal symbiosis.</title>
        <authorList>
            <consortium name="DOE Joint Genome Institute"/>
            <person name="Martino E."/>
            <person name="Morin E."/>
            <person name="Grelet G."/>
            <person name="Kuo A."/>
            <person name="Kohler A."/>
            <person name="Daghino S."/>
            <person name="Barry K."/>
            <person name="Choi C."/>
            <person name="Cichocki N."/>
            <person name="Clum A."/>
            <person name="Copeland A."/>
            <person name="Hainaut M."/>
            <person name="Haridas S."/>
            <person name="Labutti K."/>
            <person name="Lindquist E."/>
            <person name="Lipzen A."/>
            <person name="Khouja H.-R."/>
            <person name="Murat C."/>
            <person name="Ohm R."/>
            <person name="Olson A."/>
            <person name="Spatafora J."/>
            <person name="Veneault-Fourrey C."/>
            <person name="Henrissat B."/>
            <person name="Grigoriev I."/>
            <person name="Martin F."/>
            <person name="Perotto S."/>
        </authorList>
    </citation>
    <scope>NUCLEOTIDE SEQUENCE [LARGE SCALE GENOMIC DNA]</scope>
    <source>
        <strain evidence="2 3">UAMH 7357</strain>
    </source>
</reference>
<evidence type="ECO:0000256" key="1">
    <source>
        <dbReference type="SAM" id="Phobius"/>
    </source>
</evidence>
<dbReference type="Proteomes" id="UP000235672">
    <property type="component" value="Unassembled WGS sequence"/>
</dbReference>
<keyword evidence="1" id="KW-1133">Transmembrane helix</keyword>
<name>A0A2J6PE99_9HELO</name>
<feature type="transmembrane region" description="Helical" evidence="1">
    <location>
        <begin position="46"/>
        <end position="70"/>
    </location>
</feature>
<feature type="transmembrane region" description="Helical" evidence="1">
    <location>
        <begin position="119"/>
        <end position="139"/>
    </location>
</feature>
<protein>
    <submittedName>
        <fullName evidence="2">Uncharacterized protein</fullName>
    </submittedName>
</protein>
<evidence type="ECO:0000313" key="2">
    <source>
        <dbReference type="EMBL" id="PMD12358.1"/>
    </source>
</evidence>
<dbReference type="EMBL" id="KZ613552">
    <property type="protein sequence ID" value="PMD12358.1"/>
    <property type="molecule type" value="Genomic_DNA"/>
</dbReference>
<keyword evidence="1" id="KW-0472">Membrane</keyword>
<proteinExistence type="predicted"/>
<keyword evidence="1" id="KW-0812">Transmembrane</keyword>
<sequence>MSGISRINNGFALIVLTLGLLVLTCLQASGSILTRNLALFNQSRSYSIFFLRTFSEIAGLSLSATISATLERINWVMICRHSQSRARFVDFLALQQSTTVLGLLSLAAGASMPSVKTRLMVVIRLICMVLVPGIGILIMSQVDIQLAFSPVSSGTQYFGYDIQPMNASTAKEFIGFIELMVSWKSGSFLGDPTRSIDLTPKSEGANVCGLNEDAQDQSGCNRTFFLPMESVLVVPDLVSNSSFPDADIILASDHRGYLLNFTTGDSTAEFNAMTIQQMCLNDTSWNYNVDWTAKMSVFFQNSAVAYSRSNGTILWHSFAATPAIPVNISSSQILEAYDNWLFDTTTLLHKNGTALPLFSSSTVAFWLWATEPEFNGQNAVNPAESNGIFAILQSLLVMPLYYCQNGMMMRLIQGNFKSFSNPDLAGLHSLLSATPERSSPASFANYRYESIVSYPSIIAYIILSGIAVLACSVALVVIKVYADRTSQGRGMPRLSRFPALDLFAHCTVEDENRCVIYQGRSGIFPTDTSQRSLRSWLSTISIKWSKPLSAEDDLPLFALDFTHDQDYSSSASASSVFQCRSQSKTTLFDSRG</sequence>
<evidence type="ECO:0000313" key="3">
    <source>
        <dbReference type="Proteomes" id="UP000235672"/>
    </source>
</evidence>
<gene>
    <name evidence="2" type="ORF">NA56DRAFT_740714</name>
</gene>
<accession>A0A2J6PE99</accession>
<organism evidence="2 3">
    <name type="scientific">Hyaloscypha hepaticicola</name>
    <dbReference type="NCBI Taxonomy" id="2082293"/>
    <lineage>
        <taxon>Eukaryota</taxon>
        <taxon>Fungi</taxon>
        <taxon>Dikarya</taxon>
        <taxon>Ascomycota</taxon>
        <taxon>Pezizomycotina</taxon>
        <taxon>Leotiomycetes</taxon>
        <taxon>Helotiales</taxon>
        <taxon>Hyaloscyphaceae</taxon>
        <taxon>Hyaloscypha</taxon>
    </lineage>
</organism>
<keyword evidence="3" id="KW-1185">Reference proteome</keyword>
<dbReference type="OrthoDB" id="5139479at2759"/>
<dbReference type="AlphaFoldDB" id="A0A2J6PE99"/>